<comment type="cofactor">
    <cofactor evidence="1 20">
        <name>FAD</name>
        <dbReference type="ChEBI" id="CHEBI:57692"/>
    </cofactor>
</comment>
<feature type="active site" evidence="20">
    <location>
        <position position="162"/>
    </location>
</feature>
<dbReference type="EC" id="1.3.1.98" evidence="6 20"/>
<keyword evidence="14 20" id="KW-0573">Peptidoglycan synthesis</keyword>
<dbReference type="AlphaFoldDB" id="A0A0H3FL57"/>
<reference evidence="22 23" key="2">
    <citation type="journal article" date="2012" name="J. Bacteriol.">
        <title>Complete Genome Sequence of Rahnella sp. Strain Y9602, a Gammaproteobacterium Isolate from Metal- and Radionuclide-Contaminated Soil.</title>
        <authorList>
            <person name="Martinez R.J."/>
            <person name="Bruce D."/>
            <person name="Detter C."/>
            <person name="Goodwin L.A."/>
            <person name="Han J."/>
            <person name="Han C.S."/>
            <person name="Held B."/>
            <person name="Land M.L."/>
            <person name="Mikhailova N."/>
            <person name="Nolan M."/>
            <person name="Pennacchio L."/>
            <person name="Pitluck S."/>
            <person name="Tapia R."/>
            <person name="Woyke T."/>
            <person name="Sobecky P.A."/>
        </authorList>
    </citation>
    <scope>NUCLEOTIDE SEQUENCE [LARGE SCALE GENOMIC DNA]</scope>
    <source>
        <strain evidence="22 23">Y9602</strain>
    </source>
</reference>
<keyword evidence="8 20" id="KW-0963">Cytoplasm</keyword>
<evidence type="ECO:0000256" key="2">
    <source>
        <dbReference type="ARBA" id="ARBA00003921"/>
    </source>
</evidence>
<evidence type="ECO:0000256" key="13">
    <source>
        <dbReference type="ARBA" id="ARBA00022960"/>
    </source>
</evidence>
<name>A0A0H3FL57_RAHSY</name>
<dbReference type="OrthoDB" id="9804753at2"/>
<evidence type="ECO:0000256" key="1">
    <source>
        <dbReference type="ARBA" id="ARBA00001974"/>
    </source>
</evidence>
<dbReference type="RefSeq" id="WP_013577419.1">
    <property type="nucleotide sequence ID" value="NC_015061.1"/>
</dbReference>
<keyword evidence="11 20" id="KW-0274">FAD</keyword>
<comment type="similarity">
    <text evidence="5 20">Belongs to the MurB family.</text>
</comment>
<dbReference type="GO" id="GO:0051301">
    <property type="term" value="P:cell division"/>
    <property type="evidence" value="ECO:0007669"/>
    <property type="project" value="UniProtKB-KW"/>
</dbReference>
<dbReference type="InterPro" id="IPR016166">
    <property type="entry name" value="FAD-bd_PCMH"/>
</dbReference>
<evidence type="ECO:0000313" key="23">
    <source>
        <dbReference type="Proteomes" id="UP000007257"/>
    </source>
</evidence>
<dbReference type="SUPFAM" id="SSF56176">
    <property type="entry name" value="FAD-binding/transporter-associated domain-like"/>
    <property type="match status" value="1"/>
</dbReference>
<evidence type="ECO:0000256" key="15">
    <source>
        <dbReference type="ARBA" id="ARBA00023002"/>
    </source>
</evidence>
<evidence type="ECO:0000256" key="6">
    <source>
        <dbReference type="ARBA" id="ARBA00012518"/>
    </source>
</evidence>
<sequence>MSIGDTSLQSLNTFSLAAYAAEITHVQNTEQLIAAWKSAKEKEQPFLLLGEGSNVLFLENFAGSVVLNRIKGIELDENAEEWLLHVGAGENWHQLVCYALEHDIPGLENLALIPGCVGSAPIQNIGAYGVELQSICGYVDVLDLQSEKVIRVQSDECQFGYRESIFKHSYKEGYAIIAVGLKLTKQWQPKLTYGELTRLDPETVSPRQIFDLVCAMRQSKLPDPAITGNAGSFYKNPAVDASVAEKISNEYPSMPSYPQANGQIKLAAGWLIEQAGLKGFTVGGAAVHDKQALVLINKDHASSADVRALAKYVRDVVAEKFGIWLEPEVRFIAAKGEVDAVGALS</sequence>
<keyword evidence="12 20" id="KW-0521">NADP</keyword>
<dbReference type="Pfam" id="PF01565">
    <property type="entry name" value="FAD_binding_4"/>
    <property type="match status" value="1"/>
</dbReference>
<dbReference type="eggNOG" id="COG0812">
    <property type="taxonomic scope" value="Bacteria"/>
</dbReference>
<organism evidence="22 23">
    <name type="scientific">Rahnella sp. (strain Y9602)</name>
    <dbReference type="NCBI Taxonomy" id="2703885"/>
    <lineage>
        <taxon>Bacteria</taxon>
        <taxon>Pseudomonadati</taxon>
        <taxon>Pseudomonadota</taxon>
        <taxon>Gammaproteobacteria</taxon>
        <taxon>Enterobacterales</taxon>
        <taxon>Yersiniaceae</taxon>
        <taxon>Rahnella</taxon>
    </lineage>
</organism>
<reference evidence="23" key="1">
    <citation type="submission" date="2011-01" db="EMBL/GenBank/DDBJ databases">
        <title>Complete sequence of chromosome of Rahnella sp. Y9602.</title>
        <authorList>
            <consortium name="US DOE Joint Genome Institute"/>
            <person name="Lucas S."/>
            <person name="Copeland A."/>
            <person name="Lapidus A."/>
            <person name="Cheng J.-F."/>
            <person name="Goodwin L."/>
            <person name="Pitluck S."/>
            <person name="Lu M."/>
            <person name="Detter J.C."/>
            <person name="Han C."/>
            <person name="Tapia R."/>
            <person name="Land M."/>
            <person name="Hauser L."/>
            <person name="Kyrpides N."/>
            <person name="Ivanova N."/>
            <person name="Ovchinnikova G."/>
            <person name="Pagani I."/>
            <person name="Sobecky P.A."/>
            <person name="Martinez R.J."/>
            <person name="Woyke T."/>
        </authorList>
    </citation>
    <scope>NUCLEOTIDE SEQUENCE [LARGE SCALE GENOMIC DNA]</scope>
    <source>
        <strain evidence="23">Y9602</strain>
    </source>
</reference>
<evidence type="ECO:0000256" key="7">
    <source>
        <dbReference type="ARBA" id="ARBA00015188"/>
    </source>
</evidence>
<dbReference type="Gene3D" id="3.30.43.10">
    <property type="entry name" value="Uridine Diphospho-n-acetylenolpyruvylglucosamine Reductase, domain 2"/>
    <property type="match status" value="1"/>
</dbReference>
<dbReference type="GO" id="GO:0071949">
    <property type="term" value="F:FAD binding"/>
    <property type="evidence" value="ECO:0007669"/>
    <property type="project" value="InterPro"/>
</dbReference>
<dbReference type="InterPro" id="IPR011601">
    <property type="entry name" value="MurB_C"/>
</dbReference>
<keyword evidence="10 20" id="KW-0285">Flavoprotein</keyword>
<keyword evidence="16 20" id="KW-0131">Cell cycle</keyword>
<accession>A0A0H3FL57</accession>
<evidence type="ECO:0000256" key="16">
    <source>
        <dbReference type="ARBA" id="ARBA00023306"/>
    </source>
</evidence>
<dbReference type="EMBL" id="CP002505">
    <property type="protein sequence ID" value="ADW75732.1"/>
    <property type="molecule type" value="Genomic_DNA"/>
</dbReference>
<dbReference type="KEGG" id="rah:Rahaq_4144"/>
<keyword evidence="13 20" id="KW-0133">Cell shape</keyword>
<dbReference type="PANTHER" id="PTHR21071">
    <property type="entry name" value="UDP-N-ACETYLENOLPYRUVOYLGLUCOSAMINE REDUCTASE"/>
    <property type="match status" value="1"/>
</dbReference>
<proteinExistence type="inferred from homology"/>
<evidence type="ECO:0000256" key="9">
    <source>
        <dbReference type="ARBA" id="ARBA00022618"/>
    </source>
</evidence>
<dbReference type="GO" id="GO:0005829">
    <property type="term" value="C:cytosol"/>
    <property type="evidence" value="ECO:0007669"/>
    <property type="project" value="TreeGrafter"/>
</dbReference>
<evidence type="ECO:0000313" key="22">
    <source>
        <dbReference type="EMBL" id="ADW75732.1"/>
    </source>
</evidence>
<dbReference type="GO" id="GO:0009252">
    <property type="term" value="P:peptidoglycan biosynthetic process"/>
    <property type="evidence" value="ECO:0007669"/>
    <property type="project" value="UniProtKB-UniRule"/>
</dbReference>
<dbReference type="NCBIfam" id="NF010478">
    <property type="entry name" value="PRK13903.1"/>
    <property type="match status" value="1"/>
</dbReference>
<dbReference type="Pfam" id="PF02873">
    <property type="entry name" value="MurB_C"/>
    <property type="match status" value="1"/>
</dbReference>
<dbReference type="GO" id="GO:0008360">
    <property type="term" value="P:regulation of cell shape"/>
    <property type="evidence" value="ECO:0007669"/>
    <property type="project" value="UniProtKB-KW"/>
</dbReference>
<dbReference type="InterPro" id="IPR036635">
    <property type="entry name" value="MurB_C_sf"/>
</dbReference>
<evidence type="ECO:0000256" key="20">
    <source>
        <dbReference type="HAMAP-Rule" id="MF_00037"/>
    </source>
</evidence>
<keyword evidence="17 20" id="KW-0961">Cell wall biogenesis/degradation</keyword>
<dbReference type="Proteomes" id="UP000007257">
    <property type="component" value="Chromosome"/>
</dbReference>
<comment type="pathway">
    <text evidence="4 20">Cell wall biogenesis; peptidoglycan biosynthesis.</text>
</comment>
<evidence type="ECO:0000256" key="11">
    <source>
        <dbReference type="ARBA" id="ARBA00022827"/>
    </source>
</evidence>
<dbReference type="HOGENOM" id="CLU_035304_0_0_6"/>
<evidence type="ECO:0000256" key="18">
    <source>
        <dbReference type="ARBA" id="ARBA00031026"/>
    </source>
</evidence>
<dbReference type="GO" id="GO:0071555">
    <property type="term" value="P:cell wall organization"/>
    <property type="evidence" value="ECO:0007669"/>
    <property type="project" value="UniProtKB-KW"/>
</dbReference>
<dbReference type="InterPro" id="IPR016167">
    <property type="entry name" value="FAD-bd_PCMH_sub1"/>
</dbReference>
<feature type="domain" description="FAD-binding PCMH-type" evidence="21">
    <location>
        <begin position="16"/>
        <end position="186"/>
    </location>
</feature>
<feature type="active site" evidence="20">
    <location>
        <position position="328"/>
    </location>
</feature>
<evidence type="ECO:0000256" key="19">
    <source>
        <dbReference type="ARBA" id="ARBA00048914"/>
    </source>
</evidence>
<dbReference type="PROSITE" id="PS51387">
    <property type="entry name" value="FAD_PCMH"/>
    <property type="match status" value="1"/>
</dbReference>
<dbReference type="NCBIfam" id="TIGR00179">
    <property type="entry name" value="murB"/>
    <property type="match status" value="1"/>
</dbReference>
<dbReference type="InterPro" id="IPR006094">
    <property type="entry name" value="Oxid_FAD_bind_N"/>
</dbReference>
<evidence type="ECO:0000256" key="12">
    <source>
        <dbReference type="ARBA" id="ARBA00022857"/>
    </source>
</evidence>
<dbReference type="GO" id="GO:0008762">
    <property type="term" value="F:UDP-N-acetylmuramate dehydrogenase activity"/>
    <property type="evidence" value="ECO:0007669"/>
    <property type="project" value="UniProtKB-UniRule"/>
</dbReference>
<evidence type="ECO:0000259" key="21">
    <source>
        <dbReference type="PROSITE" id="PS51387"/>
    </source>
</evidence>
<keyword evidence="15 20" id="KW-0560">Oxidoreductase</keyword>
<dbReference type="InterPro" id="IPR003170">
    <property type="entry name" value="MurB"/>
</dbReference>
<dbReference type="InterPro" id="IPR016169">
    <property type="entry name" value="FAD-bd_PCMH_sub2"/>
</dbReference>
<protein>
    <recommendedName>
        <fullName evidence="7 20">UDP-N-acetylenolpyruvoylglucosamine reductase</fullName>
        <ecNumber evidence="6 20">1.3.1.98</ecNumber>
    </recommendedName>
    <alternativeName>
        <fullName evidence="18 20">UDP-N-acetylmuramate dehydrogenase</fullName>
    </alternativeName>
</protein>
<evidence type="ECO:0000256" key="8">
    <source>
        <dbReference type="ARBA" id="ARBA00022490"/>
    </source>
</evidence>
<dbReference type="PANTHER" id="PTHR21071:SF4">
    <property type="entry name" value="UDP-N-ACETYLENOLPYRUVOYLGLUCOSAMINE REDUCTASE"/>
    <property type="match status" value="1"/>
</dbReference>
<dbReference type="InterPro" id="IPR036318">
    <property type="entry name" value="FAD-bd_PCMH-like_sf"/>
</dbReference>
<evidence type="ECO:0000256" key="4">
    <source>
        <dbReference type="ARBA" id="ARBA00004752"/>
    </source>
</evidence>
<evidence type="ECO:0000256" key="14">
    <source>
        <dbReference type="ARBA" id="ARBA00022984"/>
    </source>
</evidence>
<comment type="catalytic activity">
    <reaction evidence="19 20">
        <text>UDP-N-acetyl-alpha-D-muramate + NADP(+) = UDP-N-acetyl-3-O-(1-carboxyvinyl)-alpha-D-glucosamine + NADPH + H(+)</text>
        <dbReference type="Rhea" id="RHEA:12248"/>
        <dbReference type="ChEBI" id="CHEBI:15378"/>
        <dbReference type="ChEBI" id="CHEBI:57783"/>
        <dbReference type="ChEBI" id="CHEBI:58349"/>
        <dbReference type="ChEBI" id="CHEBI:68483"/>
        <dbReference type="ChEBI" id="CHEBI:70757"/>
        <dbReference type="EC" id="1.3.1.98"/>
    </reaction>
</comment>
<keyword evidence="9 20" id="KW-0132">Cell division</keyword>
<evidence type="ECO:0000256" key="10">
    <source>
        <dbReference type="ARBA" id="ARBA00022630"/>
    </source>
</evidence>
<evidence type="ECO:0000256" key="3">
    <source>
        <dbReference type="ARBA" id="ARBA00004496"/>
    </source>
</evidence>
<evidence type="ECO:0000256" key="17">
    <source>
        <dbReference type="ARBA" id="ARBA00023316"/>
    </source>
</evidence>
<gene>
    <name evidence="20" type="primary">murB</name>
    <name evidence="22" type="ordered locus">Rahaq_4144</name>
</gene>
<dbReference type="UniPathway" id="UPA00219"/>
<feature type="active site" description="Proton donor" evidence="20">
    <location>
        <position position="232"/>
    </location>
</feature>
<comment type="function">
    <text evidence="2 20">Cell wall formation.</text>
</comment>
<dbReference type="Gene3D" id="3.30.465.10">
    <property type="match status" value="1"/>
</dbReference>
<comment type="subcellular location">
    <subcellularLocation>
        <location evidence="3 20">Cytoplasm</location>
    </subcellularLocation>
</comment>
<dbReference type="NCBIfam" id="NF000755">
    <property type="entry name" value="PRK00046.1"/>
    <property type="match status" value="1"/>
</dbReference>
<evidence type="ECO:0000256" key="5">
    <source>
        <dbReference type="ARBA" id="ARBA00010485"/>
    </source>
</evidence>
<dbReference type="HAMAP" id="MF_00037">
    <property type="entry name" value="MurB"/>
    <property type="match status" value="1"/>
</dbReference>
<dbReference type="Gene3D" id="3.90.78.10">
    <property type="entry name" value="UDP-N-acetylenolpyruvoylglucosamine reductase, C-terminal domain"/>
    <property type="match status" value="1"/>
</dbReference>
<dbReference type="SUPFAM" id="SSF56194">
    <property type="entry name" value="Uridine diphospho-N-Acetylenolpyruvylglucosamine reductase, MurB, C-terminal domain"/>
    <property type="match status" value="1"/>
</dbReference>